<comment type="caution">
    <text evidence="1">The sequence shown here is derived from an EMBL/GenBank/DDBJ whole genome shotgun (WGS) entry which is preliminary data.</text>
</comment>
<dbReference type="InterPro" id="IPR029044">
    <property type="entry name" value="Nucleotide-diphossugar_trans"/>
</dbReference>
<dbReference type="SUPFAM" id="SSF53448">
    <property type="entry name" value="Nucleotide-diphospho-sugar transferases"/>
    <property type="match status" value="1"/>
</dbReference>
<dbReference type="CDD" id="cd02513">
    <property type="entry name" value="CMP-NeuAc_Synthase"/>
    <property type="match status" value="1"/>
</dbReference>
<dbReference type="RefSeq" id="WP_345245360.1">
    <property type="nucleotide sequence ID" value="NZ_BAABHD010000032.1"/>
</dbReference>
<dbReference type="Proteomes" id="UP001501175">
    <property type="component" value="Unassembled WGS sequence"/>
</dbReference>
<protein>
    <submittedName>
        <fullName evidence="1">Acylneuraminate cytidylyltransferase family protein</fullName>
    </submittedName>
</protein>
<proteinExistence type="predicted"/>
<dbReference type="Gene3D" id="3.90.550.10">
    <property type="entry name" value="Spore Coat Polysaccharide Biosynthesis Protein SpsA, Chain A"/>
    <property type="match status" value="1"/>
</dbReference>
<dbReference type="PANTHER" id="PTHR21485:SF6">
    <property type="entry name" value="N-ACYLNEURAMINATE CYTIDYLYLTRANSFERASE-RELATED"/>
    <property type="match status" value="1"/>
</dbReference>
<reference evidence="2" key="1">
    <citation type="journal article" date="2019" name="Int. J. Syst. Evol. Microbiol.">
        <title>The Global Catalogue of Microorganisms (GCM) 10K type strain sequencing project: providing services to taxonomists for standard genome sequencing and annotation.</title>
        <authorList>
            <consortium name="The Broad Institute Genomics Platform"/>
            <consortium name="The Broad Institute Genome Sequencing Center for Infectious Disease"/>
            <person name="Wu L."/>
            <person name="Ma J."/>
        </authorList>
    </citation>
    <scope>NUCLEOTIDE SEQUENCE [LARGE SCALE GENOMIC DNA]</scope>
    <source>
        <strain evidence="2">JCM 17927</strain>
    </source>
</reference>
<name>A0ABP8N5Q8_9BACT</name>
<dbReference type="PANTHER" id="PTHR21485">
    <property type="entry name" value="HAD SUPERFAMILY MEMBERS CMAS AND KDSC"/>
    <property type="match status" value="1"/>
</dbReference>
<keyword evidence="1" id="KW-0808">Transferase</keyword>
<evidence type="ECO:0000313" key="2">
    <source>
        <dbReference type="Proteomes" id="UP001501175"/>
    </source>
</evidence>
<organism evidence="1 2">
    <name type="scientific">Nibrella saemangeumensis</name>
    <dbReference type="NCBI Taxonomy" id="1084526"/>
    <lineage>
        <taxon>Bacteria</taxon>
        <taxon>Pseudomonadati</taxon>
        <taxon>Bacteroidota</taxon>
        <taxon>Cytophagia</taxon>
        <taxon>Cytophagales</taxon>
        <taxon>Spirosomataceae</taxon>
        <taxon>Nibrella</taxon>
    </lineage>
</organism>
<dbReference type="EMBL" id="BAABHD010000032">
    <property type="protein sequence ID" value="GAA4460328.1"/>
    <property type="molecule type" value="Genomic_DNA"/>
</dbReference>
<accession>A0ABP8N5Q8</accession>
<gene>
    <name evidence="1" type="ORF">GCM10023189_35280</name>
</gene>
<dbReference type="InterPro" id="IPR003329">
    <property type="entry name" value="Cytidylyl_trans"/>
</dbReference>
<keyword evidence="2" id="KW-1185">Reference proteome</keyword>
<dbReference type="Pfam" id="PF02348">
    <property type="entry name" value="CTP_transf_3"/>
    <property type="match status" value="1"/>
</dbReference>
<sequence length="234" mass="27213">MNYCTKYTIAGIVPMRHYSERVPGKNYREFAGKPLFHHIIETLLDCPSVTQVYIDTDSPVIIEQTRNLYPTVVVLERPEHLRDGSVLMNNVLMNTCEQIRADFFLQTHSTNPLLSAETVERGIQQFLKNFPAYDSLIGVTRLQARLWDAVARAINHNPAILMRTQDLPPLYTENSCMYLFKKETMIRKQNRIGERPLLYEIPEIEAQDIAGELNFKVAEFLFNELHPQPWYQRA</sequence>
<keyword evidence="1" id="KW-0548">Nucleotidyltransferase</keyword>
<evidence type="ECO:0000313" key="1">
    <source>
        <dbReference type="EMBL" id="GAA4460328.1"/>
    </source>
</evidence>
<dbReference type="InterPro" id="IPR050793">
    <property type="entry name" value="CMP-NeuNAc_synthase"/>
</dbReference>
<dbReference type="GO" id="GO:0016779">
    <property type="term" value="F:nucleotidyltransferase activity"/>
    <property type="evidence" value="ECO:0007669"/>
    <property type="project" value="UniProtKB-KW"/>
</dbReference>